<evidence type="ECO:0000313" key="8">
    <source>
        <dbReference type="EMBL" id="KAK5972382.1"/>
    </source>
</evidence>
<comment type="catalytic activity">
    <reaction evidence="2">
        <text>a 1,2-diacyl-sn-glycero-3-phospho-(1D-myo-inositol-3-phosphate) + H2O = a 1,2-diacyl-sn-glycero-3-phospho-(1D-myo-inositol) + phosphate</text>
        <dbReference type="Rhea" id="RHEA:12316"/>
        <dbReference type="ChEBI" id="CHEBI:15377"/>
        <dbReference type="ChEBI" id="CHEBI:43474"/>
        <dbReference type="ChEBI" id="CHEBI:57880"/>
        <dbReference type="ChEBI" id="CHEBI:58088"/>
        <dbReference type="EC" id="3.1.3.64"/>
    </reaction>
    <physiologicalReaction direction="left-to-right" evidence="2">
        <dbReference type="Rhea" id="RHEA:12317"/>
    </physiologicalReaction>
</comment>
<gene>
    <name evidence="8" type="ORF">GCK32_001426</name>
</gene>
<dbReference type="AlphaFoldDB" id="A0AAN8F4Z6"/>
<comment type="catalytic activity">
    <reaction evidence="3">
        <text>a 1,2-diacyl-sn-glycero-3-phospho-(1D-myo-inositol 4-phosphate) + H2O = a 1,2-diacyl-sn-glycero-3-phospho-(1D-myo-inositol) + phosphate</text>
        <dbReference type="Rhea" id="RHEA:55652"/>
        <dbReference type="ChEBI" id="CHEBI:15377"/>
        <dbReference type="ChEBI" id="CHEBI:43474"/>
        <dbReference type="ChEBI" id="CHEBI:57880"/>
        <dbReference type="ChEBI" id="CHEBI:58178"/>
    </reaction>
    <physiologicalReaction direction="left-to-right" evidence="3">
        <dbReference type="Rhea" id="RHEA:55653"/>
    </physiologicalReaction>
</comment>
<name>A0AAN8F4Z6_TRICO</name>
<evidence type="ECO:0000313" key="9">
    <source>
        <dbReference type="Proteomes" id="UP001331761"/>
    </source>
</evidence>
<evidence type="ECO:0000256" key="6">
    <source>
        <dbReference type="ARBA" id="ARBA00041911"/>
    </source>
</evidence>
<evidence type="ECO:0000256" key="2">
    <source>
        <dbReference type="ARBA" id="ARBA00036631"/>
    </source>
</evidence>
<evidence type="ECO:0000256" key="3">
    <source>
        <dbReference type="ARBA" id="ARBA00036807"/>
    </source>
</evidence>
<dbReference type="Proteomes" id="UP001331761">
    <property type="component" value="Unassembled WGS sequence"/>
</dbReference>
<dbReference type="Pfam" id="PF02383">
    <property type="entry name" value="Syja_N"/>
    <property type="match status" value="1"/>
</dbReference>
<dbReference type="GO" id="GO:0004438">
    <property type="term" value="F:phosphatidylinositol-3-phosphate phosphatase activity"/>
    <property type="evidence" value="ECO:0007669"/>
    <property type="project" value="UniProtKB-EC"/>
</dbReference>
<dbReference type="GO" id="GO:0005783">
    <property type="term" value="C:endoplasmic reticulum"/>
    <property type="evidence" value="ECO:0007669"/>
    <property type="project" value="TreeGrafter"/>
</dbReference>
<dbReference type="PROSITE" id="PS50275">
    <property type="entry name" value="SAC"/>
    <property type="match status" value="1"/>
</dbReference>
<comment type="caution">
    <text evidence="8">The sequence shown here is derived from an EMBL/GenBank/DDBJ whole genome shotgun (WGS) entry which is preliminary data.</text>
</comment>
<reference evidence="8 9" key="1">
    <citation type="submission" date="2019-10" db="EMBL/GenBank/DDBJ databases">
        <title>Assembly and Annotation for the nematode Trichostrongylus colubriformis.</title>
        <authorList>
            <person name="Martin J."/>
        </authorList>
    </citation>
    <scope>NUCLEOTIDE SEQUENCE [LARGE SCALE GENOMIC DNA]</scope>
    <source>
        <strain evidence="8">G859</strain>
        <tissue evidence="8">Whole worm</tissue>
    </source>
</reference>
<evidence type="ECO:0000256" key="5">
    <source>
        <dbReference type="ARBA" id="ARBA00041396"/>
    </source>
</evidence>
<protein>
    <recommendedName>
        <fullName evidence="4">Phosphatidylinositol-3-phosphatase SAC1</fullName>
        <ecNumber evidence="1">3.1.3.64</ecNumber>
    </recommendedName>
    <alternativeName>
        <fullName evidence="6">Phosphatidylinositol-4-phosphate phosphatase</fullName>
    </alternativeName>
    <alternativeName>
        <fullName evidence="5">Suppressor of actin mutations 1-like protein</fullName>
    </alternativeName>
</protein>
<dbReference type="PANTHER" id="PTHR45662">
    <property type="entry name" value="PHOSPHATIDYLINOSITIDE PHOSPHATASE SAC1"/>
    <property type="match status" value="1"/>
</dbReference>
<dbReference type="PANTHER" id="PTHR45662:SF2">
    <property type="entry name" value="PHOSPHATIDYLINOSITOL-3-PHOSPHATASE SAC1"/>
    <property type="match status" value="1"/>
</dbReference>
<sequence length="241" mass="27303">MDFSLYFFHIKLFLRLSYLQDSSILSHEPHFASIPILKDLVQFCSICSVIKRTGANFSHMSVREVRIWRRSDARQTPAIMLEKNGIDGALMLQNGSIAALDSAAAEVEKRGYTKVMDSYGLMGVLRITRDEHVLVVVTGVLSVGQLYGADIVKIISCELISLRAVGSVEFLDPRIVDLQRLLSSGIFYYSANPRYDITSCAQRRCASKESDSRFFWNRTLHFPFERFGIDSCQWLLKCIVG</sequence>
<dbReference type="EC" id="3.1.3.64" evidence="1"/>
<dbReference type="GO" id="GO:0046856">
    <property type="term" value="P:phosphatidylinositol dephosphorylation"/>
    <property type="evidence" value="ECO:0007669"/>
    <property type="project" value="TreeGrafter"/>
</dbReference>
<evidence type="ECO:0000256" key="1">
    <source>
        <dbReference type="ARBA" id="ARBA00013038"/>
    </source>
</evidence>
<proteinExistence type="predicted"/>
<evidence type="ECO:0000259" key="7">
    <source>
        <dbReference type="PROSITE" id="PS50275"/>
    </source>
</evidence>
<keyword evidence="9" id="KW-1185">Reference proteome</keyword>
<feature type="domain" description="SAC" evidence="7">
    <location>
        <begin position="178"/>
        <end position="241"/>
    </location>
</feature>
<dbReference type="EMBL" id="WIXE01016732">
    <property type="protein sequence ID" value="KAK5972382.1"/>
    <property type="molecule type" value="Genomic_DNA"/>
</dbReference>
<dbReference type="GO" id="GO:0043812">
    <property type="term" value="F:phosphatidylinositol-4-phosphate phosphatase activity"/>
    <property type="evidence" value="ECO:0007669"/>
    <property type="project" value="TreeGrafter"/>
</dbReference>
<evidence type="ECO:0000256" key="4">
    <source>
        <dbReference type="ARBA" id="ARBA00040795"/>
    </source>
</evidence>
<accession>A0AAN8F4Z6</accession>
<dbReference type="InterPro" id="IPR002013">
    <property type="entry name" value="SAC_dom"/>
</dbReference>
<organism evidence="8 9">
    <name type="scientific">Trichostrongylus colubriformis</name>
    <name type="common">Black scour worm</name>
    <dbReference type="NCBI Taxonomy" id="6319"/>
    <lineage>
        <taxon>Eukaryota</taxon>
        <taxon>Metazoa</taxon>
        <taxon>Ecdysozoa</taxon>
        <taxon>Nematoda</taxon>
        <taxon>Chromadorea</taxon>
        <taxon>Rhabditida</taxon>
        <taxon>Rhabditina</taxon>
        <taxon>Rhabditomorpha</taxon>
        <taxon>Strongyloidea</taxon>
        <taxon>Trichostrongylidae</taxon>
        <taxon>Trichostrongylus</taxon>
    </lineage>
</organism>